<reference evidence="1" key="2">
    <citation type="journal article" date="2023" name="IMA Fungus">
        <title>Comparative genomic study of the Penicillium genus elucidates a diverse pangenome and 15 lateral gene transfer events.</title>
        <authorList>
            <person name="Petersen C."/>
            <person name="Sorensen T."/>
            <person name="Nielsen M.R."/>
            <person name="Sondergaard T.E."/>
            <person name="Sorensen J.L."/>
            <person name="Fitzpatrick D.A."/>
            <person name="Frisvad J.C."/>
            <person name="Nielsen K.L."/>
        </authorList>
    </citation>
    <scope>NUCLEOTIDE SEQUENCE</scope>
    <source>
        <strain evidence="1">IBT 34128</strain>
    </source>
</reference>
<name>A0A9W9EMB6_9EURO</name>
<dbReference type="GeneID" id="81398750"/>
<evidence type="ECO:0000313" key="1">
    <source>
        <dbReference type="EMBL" id="KAJ5084477.1"/>
    </source>
</evidence>
<reference evidence="1" key="1">
    <citation type="submission" date="2022-11" db="EMBL/GenBank/DDBJ databases">
        <authorList>
            <person name="Petersen C."/>
        </authorList>
    </citation>
    <scope>NUCLEOTIDE SEQUENCE</scope>
    <source>
        <strain evidence="1">IBT 34128</strain>
    </source>
</reference>
<dbReference type="AlphaFoldDB" id="A0A9W9EMB6"/>
<organism evidence="1 2">
    <name type="scientific">Penicillium alfredii</name>
    <dbReference type="NCBI Taxonomy" id="1506179"/>
    <lineage>
        <taxon>Eukaryota</taxon>
        <taxon>Fungi</taxon>
        <taxon>Dikarya</taxon>
        <taxon>Ascomycota</taxon>
        <taxon>Pezizomycotina</taxon>
        <taxon>Eurotiomycetes</taxon>
        <taxon>Eurotiomycetidae</taxon>
        <taxon>Eurotiales</taxon>
        <taxon>Aspergillaceae</taxon>
        <taxon>Penicillium</taxon>
    </lineage>
</organism>
<accession>A0A9W9EMB6</accession>
<dbReference type="EMBL" id="JAPMSZ010000011">
    <property type="protein sequence ID" value="KAJ5084477.1"/>
    <property type="molecule type" value="Genomic_DNA"/>
</dbReference>
<gene>
    <name evidence="1" type="ORF">NUU61_009056</name>
</gene>
<evidence type="ECO:0000313" key="2">
    <source>
        <dbReference type="Proteomes" id="UP001141434"/>
    </source>
</evidence>
<comment type="caution">
    <text evidence="1">The sequence shown here is derived from an EMBL/GenBank/DDBJ whole genome shotgun (WGS) entry which is preliminary data.</text>
</comment>
<sequence>MSITFSDEIPQGFPSRGPNWFHEIPFLMHGWETTNELGAPSLKHSAMKGLLQDQSALQPGLFEHVPWYLAQYLWDALGRCKKQTLYMWKIMATMYPTQFRLLSPYYCLSTGRPIEPLKHYVDLINSPENRWRAVLTIGTQCCDATDLTALANIRNLVALEIGKNDWRHSLTNSEGVAREGASLTAGTVRGWLEMVHSAGTLQHLRVLRIYHQRSLKTAALRELRALPELQLVVAYDCPEIAAEIQQCPNKMPKNSPVHIYGWLAHRLDAVWKEHGEEEAISPLGPLLDVYNASLSAHPPLFAAHEQKPIPPKLDTNSPLLQFQLPFVDHSNIHKVAYRARYTAKSVVFFTPIPGSQRKRAAPEQASSRFKRAIMKDRGIDISSVLGEFL</sequence>
<dbReference type="Proteomes" id="UP001141434">
    <property type="component" value="Unassembled WGS sequence"/>
</dbReference>
<dbReference type="OrthoDB" id="5273928at2759"/>
<protein>
    <submittedName>
        <fullName evidence="1">Uncharacterized protein</fullName>
    </submittedName>
</protein>
<dbReference type="RefSeq" id="XP_056507874.1">
    <property type="nucleotide sequence ID" value="XM_056659581.1"/>
</dbReference>
<keyword evidence="2" id="KW-1185">Reference proteome</keyword>
<proteinExistence type="predicted"/>